<evidence type="ECO:0000259" key="8">
    <source>
        <dbReference type="Pfam" id="PF07992"/>
    </source>
</evidence>
<evidence type="ECO:0000256" key="2">
    <source>
        <dbReference type="ARBA" id="ARBA00022741"/>
    </source>
</evidence>
<evidence type="ECO:0000256" key="3">
    <source>
        <dbReference type="ARBA" id="ARBA00022777"/>
    </source>
</evidence>
<dbReference type="InterPro" id="IPR004536">
    <property type="entry name" value="SPS/SelD"/>
</dbReference>
<evidence type="ECO:0000313" key="9">
    <source>
        <dbReference type="EMBL" id="MCP8937569.1"/>
    </source>
</evidence>
<keyword evidence="5" id="KW-0711">Selenium</keyword>
<dbReference type="InterPro" id="IPR036921">
    <property type="entry name" value="PurM-like_N_sf"/>
</dbReference>
<keyword evidence="1 9" id="KW-0808">Transferase</keyword>
<evidence type="ECO:0000259" key="7">
    <source>
        <dbReference type="Pfam" id="PF02769"/>
    </source>
</evidence>
<feature type="domain" description="PurM-like N-terminal" evidence="6">
    <location>
        <begin position="444"/>
        <end position="553"/>
    </location>
</feature>
<dbReference type="PANTHER" id="PTHR10256:SF0">
    <property type="entry name" value="INACTIVE SELENIDE, WATER DIKINASE-LIKE PROTEIN-RELATED"/>
    <property type="match status" value="1"/>
</dbReference>
<dbReference type="NCBIfam" id="TIGR03169">
    <property type="entry name" value="Nterm_to_SelD"/>
    <property type="match status" value="1"/>
</dbReference>
<feature type="domain" description="FAD/NAD(P)-binding" evidence="8">
    <location>
        <begin position="11"/>
        <end position="307"/>
    </location>
</feature>
<dbReference type="InterPro" id="IPR036188">
    <property type="entry name" value="FAD/NAD-bd_sf"/>
</dbReference>
<protein>
    <submittedName>
        <fullName evidence="9">Selenide, water dikinase SelD</fullName>
        <ecNumber evidence="9">2.7.9.3</ecNumber>
    </submittedName>
</protein>
<gene>
    <name evidence="9" type="primary">selD</name>
    <name evidence="9" type="ORF">NK718_03505</name>
</gene>
<dbReference type="SUPFAM" id="SSF56042">
    <property type="entry name" value="PurM C-terminal domain-like"/>
    <property type="match status" value="1"/>
</dbReference>
<dbReference type="EC" id="2.7.9.3" evidence="9"/>
<dbReference type="InterPro" id="IPR017584">
    <property type="entry name" value="Pyridine_nucleo_diS_OxRdtase_N"/>
</dbReference>
<dbReference type="InterPro" id="IPR010918">
    <property type="entry name" value="PurM-like_C_dom"/>
</dbReference>
<dbReference type="GO" id="GO:0004756">
    <property type="term" value="F:selenide, water dikinase activity"/>
    <property type="evidence" value="ECO:0007669"/>
    <property type="project" value="UniProtKB-EC"/>
</dbReference>
<dbReference type="EMBL" id="JANCLU010000002">
    <property type="protein sequence ID" value="MCP8937569.1"/>
    <property type="molecule type" value="Genomic_DNA"/>
</dbReference>
<dbReference type="Pfam" id="PF00586">
    <property type="entry name" value="AIRS"/>
    <property type="match status" value="1"/>
</dbReference>
<name>A0ABT1L858_9HYPH</name>
<evidence type="ECO:0000259" key="6">
    <source>
        <dbReference type="Pfam" id="PF00586"/>
    </source>
</evidence>
<evidence type="ECO:0000313" key="10">
    <source>
        <dbReference type="Proteomes" id="UP001205890"/>
    </source>
</evidence>
<feature type="domain" description="PurM-like C-terminal" evidence="7">
    <location>
        <begin position="565"/>
        <end position="731"/>
    </location>
</feature>
<dbReference type="Gene3D" id="3.90.650.10">
    <property type="entry name" value="PurM-like C-terminal domain"/>
    <property type="match status" value="1"/>
</dbReference>
<keyword evidence="4" id="KW-0067">ATP-binding</keyword>
<dbReference type="InterPro" id="IPR036676">
    <property type="entry name" value="PurM-like_C_sf"/>
</dbReference>
<dbReference type="RefSeq" id="WP_254738684.1">
    <property type="nucleotide sequence ID" value="NZ_JANCLU010000002.1"/>
</dbReference>
<dbReference type="InterPro" id="IPR016188">
    <property type="entry name" value="PurM-like_N"/>
</dbReference>
<proteinExistence type="predicted"/>
<dbReference type="Proteomes" id="UP001205890">
    <property type="component" value="Unassembled WGS sequence"/>
</dbReference>
<dbReference type="PANTHER" id="PTHR10256">
    <property type="entry name" value="SELENIDE, WATER DIKINASE"/>
    <property type="match status" value="1"/>
</dbReference>
<evidence type="ECO:0000256" key="4">
    <source>
        <dbReference type="ARBA" id="ARBA00022840"/>
    </source>
</evidence>
<keyword evidence="3" id="KW-0418">Kinase</keyword>
<dbReference type="SUPFAM" id="SSF55326">
    <property type="entry name" value="PurM N-terminal domain-like"/>
    <property type="match status" value="1"/>
</dbReference>
<dbReference type="InterPro" id="IPR023753">
    <property type="entry name" value="FAD/NAD-binding_dom"/>
</dbReference>
<accession>A0ABT1L858</accession>
<keyword evidence="2" id="KW-0547">Nucleotide-binding</keyword>
<dbReference type="Gene3D" id="3.50.50.100">
    <property type="match status" value="1"/>
</dbReference>
<evidence type="ECO:0000256" key="1">
    <source>
        <dbReference type="ARBA" id="ARBA00022679"/>
    </source>
</evidence>
<keyword evidence="10" id="KW-1185">Reference proteome</keyword>
<sequence length="745" mass="77540">MNAAPAGFVRHDVVLVGGGHTHVQVMTAFAMRQEPGVRLTLVTDRLLTPYSGMLPGHVAGIYDADEMHIDLHRLARATGTRLVFAPAVGLDRASREVLFADRPPLRYDTLSLDVGITPDLSGIAGAREFGIAVKPISAFLGKLDKLLVSASRPDGPRRIVVVGGGAAGVEIACALRRRLSGPTAAAGGSCGPVEIAVVTGVDLVPTLNDRARRHVRAALARLGVEAHTGFRVAQVRDDAVVAEDGRVLPADAVLFSTAARAPAWLAASGLPTAEDGSVTTRRTLQVTDDDAVFAVGDCGVVVDDRREKAGVFAVRQGPVLAANIRARLRKQKLAEHRAQRRFLTLLATGDGRAVAARGSWFAAEGAWVWRWKDRIDRRFMRMFSGFGSAMARPATDAELEAGTAMRCAGCAAKVAPDPLRRALHRLPPAPPPKDDVLVSLDPPDDAAVVRVTDGLAQVETVDQITSPVSDPYLFGRIAALHALNDILAMGGEPRRALAIATVGHGRAEAVEGDLLQLLAGARRELDAHGVSLIGGHSGEGDRLALGFAVTGRVSPNAIRRKSDLRVGDVLVLTKPIGVGLAMAADMRGAASAAVAERAIAAMLASNAPAAAVLSSRARAMTDVTGFGLAGHLLEMLRPSGLRACLRLEAVPVLEGAVELARRGFQSSLTPGNAALARDVTFKNPGDAALLFDPQTSGGLLAAVAPDRADEALSALAASGCMAASIGEVLPPGAATPIVCEGSMLG</sequence>
<organism evidence="9 10">
    <name type="scientific">Alsobacter ponti</name>
    <dbReference type="NCBI Taxonomy" id="2962936"/>
    <lineage>
        <taxon>Bacteria</taxon>
        <taxon>Pseudomonadati</taxon>
        <taxon>Pseudomonadota</taxon>
        <taxon>Alphaproteobacteria</taxon>
        <taxon>Hyphomicrobiales</taxon>
        <taxon>Alsobacteraceae</taxon>
        <taxon>Alsobacter</taxon>
    </lineage>
</organism>
<dbReference type="Pfam" id="PF02769">
    <property type="entry name" value="AIRS_C"/>
    <property type="match status" value="1"/>
</dbReference>
<dbReference type="SUPFAM" id="SSF51905">
    <property type="entry name" value="FAD/NAD(P)-binding domain"/>
    <property type="match status" value="2"/>
</dbReference>
<evidence type="ECO:0000256" key="5">
    <source>
        <dbReference type="ARBA" id="ARBA00023266"/>
    </source>
</evidence>
<dbReference type="NCBIfam" id="TIGR00476">
    <property type="entry name" value="selD"/>
    <property type="match status" value="1"/>
</dbReference>
<comment type="caution">
    <text evidence="9">The sequence shown here is derived from an EMBL/GenBank/DDBJ whole genome shotgun (WGS) entry which is preliminary data.</text>
</comment>
<dbReference type="Gene3D" id="3.30.1330.10">
    <property type="entry name" value="PurM-like, N-terminal domain"/>
    <property type="match status" value="1"/>
</dbReference>
<reference evidence="9 10" key="1">
    <citation type="submission" date="2022-07" db="EMBL/GenBank/DDBJ databases">
        <authorList>
            <person name="Li W.-J."/>
            <person name="Deng Q.-Q."/>
        </authorList>
    </citation>
    <scope>NUCLEOTIDE SEQUENCE [LARGE SCALE GENOMIC DNA]</scope>
    <source>
        <strain evidence="9 10">SYSU M60028</strain>
    </source>
</reference>
<dbReference type="CDD" id="cd02195">
    <property type="entry name" value="SelD"/>
    <property type="match status" value="1"/>
</dbReference>
<dbReference type="Pfam" id="PF07992">
    <property type="entry name" value="Pyr_redox_2"/>
    <property type="match status" value="1"/>
</dbReference>